<dbReference type="Pfam" id="PF19648">
    <property type="entry name" value="DUF6151"/>
    <property type="match status" value="1"/>
</dbReference>
<name>A0A9X2RIX8_9PROT</name>
<feature type="compositionally biased region" description="Basic and acidic residues" evidence="1">
    <location>
        <begin position="176"/>
        <end position="186"/>
    </location>
</feature>
<dbReference type="AlphaFoldDB" id="A0A9X2RIX8"/>
<proteinExistence type="predicted"/>
<evidence type="ECO:0000256" key="1">
    <source>
        <dbReference type="SAM" id="MobiDB-lite"/>
    </source>
</evidence>
<dbReference type="SUPFAM" id="SSF51316">
    <property type="entry name" value="Mss4-like"/>
    <property type="match status" value="1"/>
</dbReference>
<keyword evidence="3" id="KW-1185">Reference proteome</keyword>
<evidence type="ECO:0000313" key="3">
    <source>
        <dbReference type="Proteomes" id="UP001142610"/>
    </source>
</evidence>
<dbReference type="Gene3D" id="2.170.150.70">
    <property type="match status" value="1"/>
</dbReference>
<organism evidence="2 3">
    <name type="scientific">Parvularcula maris</name>
    <dbReference type="NCBI Taxonomy" id="2965077"/>
    <lineage>
        <taxon>Bacteria</taxon>
        <taxon>Pseudomonadati</taxon>
        <taxon>Pseudomonadota</taxon>
        <taxon>Alphaproteobacteria</taxon>
        <taxon>Parvularculales</taxon>
        <taxon>Parvularculaceae</taxon>
        <taxon>Parvularcula</taxon>
    </lineage>
</organism>
<dbReference type="InterPro" id="IPR011057">
    <property type="entry name" value="Mss4-like_sf"/>
</dbReference>
<evidence type="ECO:0000313" key="2">
    <source>
        <dbReference type="EMBL" id="MCQ8184277.1"/>
    </source>
</evidence>
<accession>A0A9X2RIX8</accession>
<dbReference type="Proteomes" id="UP001142610">
    <property type="component" value="Unassembled WGS sequence"/>
</dbReference>
<protein>
    <submittedName>
        <fullName evidence="2">DUF6151 family protein</fullName>
    </submittedName>
</protein>
<dbReference type="InterPro" id="IPR046149">
    <property type="entry name" value="DUF6151"/>
</dbReference>
<sequence length="204" mass="22215">MHIDLSCACGQVTGRIENADPEKASLATCYCTDCQAFSEALGKADTALNDKGGTTIYQTLPSRLKLLSGRDQLKIMRVTEKQAYRWYAGCCDTPLVFTAPTPSVPILGVNVRNFREGAEAAYPPFAGALFKQEAWGEVDEKKASFPKLAFAALARAFGAKLRGEKGPHPLFGPNGEHPEPKLLTQEEREAVDRRLEARKTQAAA</sequence>
<gene>
    <name evidence="2" type="ORF">NOG11_02650</name>
</gene>
<feature type="region of interest" description="Disordered" evidence="1">
    <location>
        <begin position="164"/>
        <end position="186"/>
    </location>
</feature>
<comment type="caution">
    <text evidence="2">The sequence shown here is derived from an EMBL/GenBank/DDBJ whole genome shotgun (WGS) entry which is preliminary data.</text>
</comment>
<dbReference type="EMBL" id="JANIBC010000001">
    <property type="protein sequence ID" value="MCQ8184277.1"/>
    <property type="molecule type" value="Genomic_DNA"/>
</dbReference>
<dbReference type="RefSeq" id="WP_256618082.1">
    <property type="nucleotide sequence ID" value="NZ_JANIBC010000001.1"/>
</dbReference>
<reference evidence="2" key="1">
    <citation type="submission" date="2022-07" db="EMBL/GenBank/DDBJ databases">
        <title>Parvularcula maris sp. nov., an algicidal bacterium isolated from seawater.</title>
        <authorList>
            <person name="Li F."/>
        </authorList>
    </citation>
    <scope>NUCLEOTIDE SEQUENCE</scope>
    <source>
        <strain evidence="2">BGMRC 0090</strain>
    </source>
</reference>